<dbReference type="GO" id="GO:0009073">
    <property type="term" value="P:aromatic amino acid family biosynthetic process"/>
    <property type="evidence" value="ECO:0007669"/>
    <property type="project" value="UniProtKB-KW"/>
</dbReference>
<gene>
    <name evidence="9" type="primary">mycB7</name>
</gene>
<dbReference type="GO" id="GO:0003856">
    <property type="term" value="F:3-dehydroquinate synthase activity"/>
    <property type="evidence" value="ECO:0007669"/>
    <property type="project" value="TreeGrafter"/>
</dbReference>
<dbReference type="InterPro" id="IPR030960">
    <property type="entry name" value="DHQS/DOIS_N"/>
</dbReference>
<dbReference type="Pfam" id="PF01761">
    <property type="entry name" value="DHQ_synthase"/>
    <property type="match status" value="1"/>
</dbReference>
<dbReference type="GO" id="GO:0008652">
    <property type="term" value="P:amino acid biosynthetic process"/>
    <property type="evidence" value="ECO:0007669"/>
    <property type="project" value="UniProtKB-KW"/>
</dbReference>
<evidence type="ECO:0000256" key="3">
    <source>
        <dbReference type="ARBA" id="ARBA00023027"/>
    </source>
</evidence>
<evidence type="ECO:0000256" key="6">
    <source>
        <dbReference type="SAM" id="MobiDB-lite"/>
    </source>
</evidence>
<dbReference type="Pfam" id="PF24621">
    <property type="entry name" value="DHQS_C"/>
    <property type="match status" value="1"/>
</dbReference>
<evidence type="ECO:0000256" key="2">
    <source>
        <dbReference type="ARBA" id="ARBA00022605"/>
    </source>
</evidence>
<comment type="cofactor">
    <cofactor evidence="1">
        <name>NAD(+)</name>
        <dbReference type="ChEBI" id="CHEBI:57540"/>
    </cofactor>
</comment>
<evidence type="ECO:0000256" key="5">
    <source>
        <dbReference type="ARBA" id="ARBA00023239"/>
    </source>
</evidence>
<sequence length="375" mass="40333">MPGERNSLARRSSPDGGTAGRRRGKGTHMDMTDSALRRTRIRVELGDRSYPVDIGPGVRHSLPGIVERLGARRAAVVSARPDSWIPDAGVPTLVVRARDGEPDKTLATVESLCREFVRFGLTRDDVVVSVGGGTTTDVVGLAAALFHRGVPVVHLPTSLLAQVDASVGGKTAVNTPEGKNLIGAYWQPSAVLCDTDYLETLPQREMLNGYGEIARCHFIGAGDLRGLPLPEQIAASVARKAWIVSADERDTGLRHVLNYGHTLGHALELATDFRLRHGEAVAIGTVFAGRLARALDRIDERRAVEHLEVVRHYGLPHELPADVAPARLIELMRLDKKATSGLTFVLDGEDGAELVRDLPAAVVARVLAEMPRAAA</sequence>
<proteinExistence type="predicted"/>
<dbReference type="PANTHER" id="PTHR43622">
    <property type="entry name" value="3-DEHYDROQUINATE SYNTHASE"/>
    <property type="match status" value="1"/>
</dbReference>
<dbReference type="PANTHER" id="PTHR43622:SF7">
    <property type="entry name" value="3-DEHYDROQUINATE SYNTHASE, CHLOROPLASTIC"/>
    <property type="match status" value="1"/>
</dbReference>
<dbReference type="Gene3D" id="3.40.50.1970">
    <property type="match status" value="1"/>
</dbReference>
<keyword evidence="4" id="KW-0057">Aromatic amino acid biosynthesis</keyword>
<evidence type="ECO:0000259" key="8">
    <source>
        <dbReference type="Pfam" id="PF24621"/>
    </source>
</evidence>
<name>H9TE97_9ACTN</name>
<dbReference type="CDD" id="cd08195">
    <property type="entry name" value="DHQS"/>
    <property type="match status" value="1"/>
</dbReference>
<feature type="domain" description="3-dehydroquinate synthase N-terminal" evidence="7">
    <location>
        <begin position="97"/>
        <end position="207"/>
    </location>
</feature>
<accession>H9TE97</accession>
<evidence type="ECO:0000256" key="4">
    <source>
        <dbReference type="ARBA" id="ARBA00023141"/>
    </source>
</evidence>
<feature type="domain" description="3-dehydroquinate synthase C-terminal" evidence="8">
    <location>
        <begin position="229"/>
        <end position="338"/>
    </location>
</feature>
<evidence type="ECO:0000313" key="9">
    <source>
        <dbReference type="EMBL" id="AFG19418.1"/>
    </source>
</evidence>
<dbReference type="SUPFAM" id="SSF56796">
    <property type="entry name" value="Dehydroquinate synthase-like"/>
    <property type="match status" value="1"/>
</dbReference>
<evidence type="ECO:0000256" key="1">
    <source>
        <dbReference type="ARBA" id="ARBA00001911"/>
    </source>
</evidence>
<evidence type="ECO:0000259" key="7">
    <source>
        <dbReference type="Pfam" id="PF01761"/>
    </source>
</evidence>
<feature type="region of interest" description="Disordered" evidence="6">
    <location>
        <begin position="1"/>
        <end position="35"/>
    </location>
</feature>
<reference evidence="9" key="1">
    <citation type="journal article" date="2011" name="Angew. Chem. Int. Ed. Engl.">
        <title>Transcriptome mining of active biosynthetic pathways and their associated products in Streptomyces flaveolus.</title>
        <authorList>
            <person name="Qu X."/>
            <person name="Lei C."/>
            <person name="Liu W."/>
        </authorList>
    </citation>
    <scope>NUCLEOTIDE SEQUENCE</scope>
    <source>
        <strain evidence="9">DSM 9954</strain>
    </source>
</reference>
<protein>
    <submittedName>
        <fullName evidence="9">MycB7</fullName>
    </submittedName>
</protein>
<dbReference type="Gene3D" id="1.20.1090.10">
    <property type="entry name" value="Dehydroquinate synthase-like - alpha domain"/>
    <property type="match status" value="1"/>
</dbReference>
<dbReference type="AlphaFoldDB" id="H9TE97"/>
<dbReference type="EMBL" id="JF803483">
    <property type="protein sequence ID" value="AFG19418.1"/>
    <property type="molecule type" value="Genomic_DNA"/>
</dbReference>
<organism evidence="9">
    <name type="scientific">Streptomyces flaveolus</name>
    <dbReference type="NCBI Taxonomy" id="67297"/>
    <lineage>
        <taxon>Bacteria</taxon>
        <taxon>Bacillati</taxon>
        <taxon>Actinomycetota</taxon>
        <taxon>Actinomycetes</taxon>
        <taxon>Kitasatosporales</taxon>
        <taxon>Streptomycetaceae</taxon>
        <taxon>Streptomyces</taxon>
    </lineage>
</organism>
<dbReference type="InterPro" id="IPR056179">
    <property type="entry name" value="DHQS_C"/>
</dbReference>
<keyword evidence="5" id="KW-0456">Lyase</keyword>
<dbReference type="InterPro" id="IPR050071">
    <property type="entry name" value="Dehydroquinate_synthase"/>
</dbReference>
<keyword evidence="3" id="KW-0520">NAD</keyword>
<keyword evidence="2" id="KW-0028">Amino-acid biosynthesis</keyword>